<sequence>MYDHLKKLQKKHLKKATEVLTESFIDNPMFVYFFPIPKKRRKILRSVFPMVLRILQSNGSLYVTSDHVEGLFCVSQHGEKTKIGKLILAALSCTFRLPGVLIQLPLIDFLRKASLLQSSNSKLYYYKSNYEHFLLVDSVCVDPTHRHQGHMTTMMRAAVAETNQKRTFCLLQTETIQNVRIYTHLGFSLVEEITSDEIPFSTFVMIYDPFDLTTNRELDT</sequence>
<dbReference type="AlphaFoldDB" id="A0A160IL97"/>
<accession>A0A160IL97</accession>
<dbReference type="KEGG" id="fpn:ABE65_005785"/>
<dbReference type="GO" id="GO:0016747">
    <property type="term" value="F:acyltransferase activity, transferring groups other than amino-acyl groups"/>
    <property type="evidence" value="ECO:0007669"/>
    <property type="project" value="InterPro"/>
</dbReference>
<evidence type="ECO:0000313" key="3">
    <source>
        <dbReference type="Proteomes" id="UP000076623"/>
    </source>
</evidence>
<dbReference type="STRING" id="1221500.ABE65_005785"/>
<gene>
    <name evidence="2" type="ORF">ABE65_005785</name>
</gene>
<dbReference type="RefSeq" id="WP_066392303.1">
    <property type="nucleotide sequence ID" value="NZ_CP015378.1"/>
</dbReference>
<dbReference type="Pfam" id="PF00583">
    <property type="entry name" value="Acetyltransf_1"/>
    <property type="match status" value="1"/>
</dbReference>
<proteinExistence type="predicted"/>
<dbReference type="EMBL" id="CP015378">
    <property type="protein sequence ID" value="ANC76340.1"/>
    <property type="molecule type" value="Genomic_DNA"/>
</dbReference>
<evidence type="ECO:0000313" key="2">
    <source>
        <dbReference type="EMBL" id="ANC76340.1"/>
    </source>
</evidence>
<dbReference type="Proteomes" id="UP000076623">
    <property type="component" value="Chromosome"/>
</dbReference>
<name>A0A160IL97_9BACL</name>
<dbReference type="InterPro" id="IPR000182">
    <property type="entry name" value="GNAT_dom"/>
</dbReference>
<organism evidence="2 3">
    <name type="scientific">Fictibacillus phosphorivorans</name>
    <dbReference type="NCBI Taxonomy" id="1221500"/>
    <lineage>
        <taxon>Bacteria</taxon>
        <taxon>Bacillati</taxon>
        <taxon>Bacillota</taxon>
        <taxon>Bacilli</taxon>
        <taxon>Bacillales</taxon>
        <taxon>Fictibacillaceae</taxon>
        <taxon>Fictibacillus</taxon>
    </lineage>
</organism>
<dbReference type="CDD" id="cd04301">
    <property type="entry name" value="NAT_SF"/>
    <property type="match status" value="1"/>
</dbReference>
<evidence type="ECO:0000259" key="1">
    <source>
        <dbReference type="Pfam" id="PF00583"/>
    </source>
</evidence>
<dbReference type="Gene3D" id="3.40.630.30">
    <property type="match status" value="1"/>
</dbReference>
<dbReference type="InterPro" id="IPR052523">
    <property type="entry name" value="Trichothecene_AcTrans"/>
</dbReference>
<dbReference type="InterPro" id="IPR016181">
    <property type="entry name" value="Acyl_CoA_acyltransferase"/>
</dbReference>
<reference evidence="2 3" key="1">
    <citation type="submission" date="2016-04" db="EMBL/GenBank/DDBJ databases">
        <title>Complete genome sequence of Fictibacillus phosphorivorans G25-29, a strain toxic to nematodes.</title>
        <authorList>
            <person name="Zheng Z."/>
        </authorList>
    </citation>
    <scope>NUCLEOTIDE SEQUENCE [LARGE SCALE GENOMIC DNA]</scope>
    <source>
        <strain evidence="2 3">G25-29</strain>
    </source>
</reference>
<feature type="domain" description="N-acetyltransferase" evidence="1">
    <location>
        <begin position="130"/>
        <end position="187"/>
    </location>
</feature>
<dbReference type="PANTHER" id="PTHR42791">
    <property type="entry name" value="GNAT FAMILY ACETYLTRANSFERASE"/>
    <property type="match status" value="1"/>
</dbReference>
<protein>
    <recommendedName>
        <fullName evidence="1">N-acetyltransferase domain-containing protein</fullName>
    </recommendedName>
</protein>
<dbReference type="SUPFAM" id="SSF55729">
    <property type="entry name" value="Acyl-CoA N-acyltransferases (Nat)"/>
    <property type="match status" value="1"/>
</dbReference>
<dbReference type="PANTHER" id="PTHR42791:SF1">
    <property type="entry name" value="N-ACETYLTRANSFERASE DOMAIN-CONTAINING PROTEIN"/>
    <property type="match status" value="1"/>
</dbReference>
<keyword evidence="3" id="KW-1185">Reference proteome</keyword>